<keyword evidence="3" id="KW-0808">Transferase</keyword>
<dbReference type="RefSeq" id="WP_047579827.1">
    <property type="nucleotide sequence ID" value="NZ_JPQT01000183.1"/>
</dbReference>
<comment type="caution">
    <text evidence="3">The sequence shown here is derived from an EMBL/GenBank/DDBJ whole genome shotgun (WGS) entry which is preliminary data.</text>
</comment>
<evidence type="ECO:0000259" key="2">
    <source>
        <dbReference type="Pfam" id="PF13439"/>
    </source>
</evidence>
<feature type="domain" description="Glycosyltransferase subfamily 4-like N-terminal" evidence="2">
    <location>
        <begin position="15"/>
        <end position="218"/>
    </location>
</feature>
<dbReference type="PANTHER" id="PTHR45947">
    <property type="entry name" value="SULFOQUINOVOSYL TRANSFERASE SQD2"/>
    <property type="match status" value="1"/>
</dbReference>
<feature type="domain" description="Glycosyl transferase family 1" evidence="1">
    <location>
        <begin position="225"/>
        <end position="384"/>
    </location>
</feature>
<accession>A0A085UKW6</accession>
<dbReference type="Proteomes" id="UP000028643">
    <property type="component" value="Unassembled WGS sequence"/>
</dbReference>
<evidence type="ECO:0000259" key="1">
    <source>
        <dbReference type="Pfam" id="PF00534"/>
    </source>
</evidence>
<name>A0A085UKW6_PSESX</name>
<dbReference type="Gene3D" id="3.40.50.2000">
    <property type="entry name" value="Glycogen Phosphorylase B"/>
    <property type="match status" value="2"/>
</dbReference>
<organism evidence="3 4">
    <name type="scientific">Pseudomonas syringae</name>
    <dbReference type="NCBI Taxonomy" id="317"/>
    <lineage>
        <taxon>Bacteria</taxon>
        <taxon>Pseudomonadati</taxon>
        <taxon>Pseudomonadota</taxon>
        <taxon>Gammaproteobacteria</taxon>
        <taxon>Pseudomonadales</taxon>
        <taxon>Pseudomonadaceae</taxon>
        <taxon>Pseudomonas</taxon>
    </lineage>
</organism>
<dbReference type="InterPro" id="IPR028098">
    <property type="entry name" value="Glyco_trans_4-like_N"/>
</dbReference>
<dbReference type="Pfam" id="PF13439">
    <property type="entry name" value="Glyco_transf_4"/>
    <property type="match status" value="1"/>
</dbReference>
<protein>
    <submittedName>
        <fullName evidence="3">Glycosyl transferase family 1</fullName>
    </submittedName>
</protein>
<dbReference type="AlphaFoldDB" id="A0A085UKW6"/>
<dbReference type="SUPFAM" id="SSF53756">
    <property type="entry name" value="UDP-Glycosyltransferase/glycogen phosphorylase"/>
    <property type="match status" value="1"/>
</dbReference>
<sequence length="532" mass="58459">MKVLVISNFFPPHVIGGAEIIAHHQAKALADRGHDVRVLAGDNSHGLPGYPIQTEVFDGLPITRVSLTQRDFAPTGNNVCHPGVERIFLNLIADWQPDVIHAHHMAGLSLGILQLAREHGIRIALTLHDHWGFCMNSTRITTQNTLCQDSTQCHTCHEHIHDDDVQLPQRMRQDYLRWQLDAVDYFISPSRYLADQYILNGIPAERMHVIANGIELERFINTAPPAPGERLRILFTGYMGGHKGVPALLDAVALLPQEKVHLDMVGDGHMLASYIAIMKKNAPNVSVKFWGRLPNARIAERFAEAHVFVLPSVCPENQPVTITEAMACGLPVVASRIGGISELVDEGHTGWLAEPGDAADLAERLGYYIANPDQIAAHGKASRERIQAFAFGLQIERIEALLSSPATERSKSLRLIACHGAALDATFSTVLEEVAPVPANRPQPITQPCFIPVNWIKPEAAALLWVSGAVTGDPDTALQHIAEYRELEKPVVLDERNIFVARHTENALQVRGKNQTALGLKVLTNLPKASIV</sequence>
<evidence type="ECO:0000313" key="4">
    <source>
        <dbReference type="Proteomes" id="UP000028643"/>
    </source>
</evidence>
<dbReference type="PATRIC" id="fig|317.174.peg.6254"/>
<dbReference type="CDD" id="cd03823">
    <property type="entry name" value="GT4_ExpE7-like"/>
    <property type="match status" value="1"/>
</dbReference>
<gene>
    <name evidence="3" type="ORF">IV02_30680</name>
</gene>
<dbReference type="Pfam" id="PF00534">
    <property type="entry name" value="Glycos_transf_1"/>
    <property type="match status" value="1"/>
</dbReference>
<reference evidence="3 4" key="1">
    <citation type="submission" date="2014-07" db="EMBL/GenBank/DDBJ databases">
        <title>Draft Genome Sequences of Environmental Pseudomonas syringae strains.</title>
        <authorList>
            <person name="Baltrus D.A."/>
            <person name="Berge O."/>
            <person name="Morris C."/>
        </authorList>
    </citation>
    <scope>NUCLEOTIDE SEQUENCE [LARGE SCALE GENOMIC DNA]</scope>
    <source>
        <strain evidence="3 4">CEB003</strain>
    </source>
</reference>
<dbReference type="EMBL" id="JPQT01000183">
    <property type="protein sequence ID" value="KFE43829.1"/>
    <property type="molecule type" value="Genomic_DNA"/>
</dbReference>
<dbReference type="PANTHER" id="PTHR45947:SF3">
    <property type="entry name" value="SULFOQUINOVOSYL TRANSFERASE SQD2"/>
    <property type="match status" value="1"/>
</dbReference>
<proteinExistence type="predicted"/>
<dbReference type="GO" id="GO:0016757">
    <property type="term" value="F:glycosyltransferase activity"/>
    <property type="evidence" value="ECO:0007669"/>
    <property type="project" value="InterPro"/>
</dbReference>
<dbReference type="InterPro" id="IPR001296">
    <property type="entry name" value="Glyco_trans_1"/>
</dbReference>
<evidence type="ECO:0000313" key="3">
    <source>
        <dbReference type="EMBL" id="KFE43829.1"/>
    </source>
</evidence>
<dbReference type="InterPro" id="IPR050194">
    <property type="entry name" value="Glycosyltransferase_grp1"/>
</dbReference>